<name>A0ABS4HU85_9BACL</name>
<comment type="caution">
    <text evidence="2">The sequence shown here is derived from an EMBL/GenBank/DDBJ whole genome shotgun (WGS) entry which is preliminary data.</text>
</comment>
<dbReference type="RefSeq" id="WP_167053418.1">
    <property type="nucleotide sequence ID" value="NZ_JAAOZR010000006.1"/>
</dbReference>
<keyword evidence="2" id="KW-0762">Sugar transport</keyword>
<feature type="chain" id="PRO_5045639183" evidence="1">
    <location>
        <begin position="20"/>
        <end position="448"/>
    </location>
</feature>
<dbReference type="InterPro" id="IPR006059">
    <property type="entry name" value="SBP"/>
</dbReference>
<reference evidence="2 3" key="1">
    <citation type="submission" date="2021-03" db="EMBL/GenBank/DDBJ databases">
        <title>Genomic Encyclopedia of Type Strains, Phase IV (KMG-IV): sequencing the most valuable type-strain genomes for metagenomic binning, comparative biology and taxonomic classification.</title>
        <authorList>
            <person name="Goeker M."/>
        </authorList>
    </citation>
    <scope>NUCLEOTIDE SEQUENCE [LARGE SCALE GENOMIC DNA]</scope>
    <source>
        <strain evidence="2 3">DSM 24950</strain>
    </source>
</reference>
<proteinExistence type="predicted"/>
<organism evidence="2 3">
    <name type="scientific">Paenibacillus aceris</name>
    <dbReference type="NCBI Taxonomy" id="869555"/>
    <lineage>
        <taxon>Bacteria</taxon>
        <taxon>Bacillati</taxon>
        <taxon>Bacillota</taxon>
        <taxon>Bacilli</taxon>
        <taxon>Bacillales</taxon>
        <taxon>Paenibacillaceae</taxon>
        <taxon>Paenibacillus</taxon>
    </lineage>
</organism>
<dbReference type="PANTHER" id="PTHR43649">
    <property type="entry name" value="ARABINOSE-BINDING PROTEIN-RELATED"/>
    <property type="match status" value="1"/>
</dbReference>
<keyword evidence="2" id="KW-0813">Transport</keyword>
<sequence>MKKVFTLALSLSIMFTAAACSSSTNTPAAPAASAEPSKAAAATTAPSKDPVKLRVAWWGGQARHDYTLKVIEMYEKQNPNVKIEAEYAPFDDYWKKLAPQASANQLPDVIQMDISYLTQYGGKNQLADLTPYTKNGLIDVSSISPNNISGGEVGGKLVAMNLGVNALATTVDVNTFKSLGINMPTKDWTWDDYDAVAAKAKAGGKQIGGFALHHEVFFPYYLRSVDQKMYNADGTALGYNDDKPFIDYFKRYQKWYDAGNILSLDKESQKKGVAEEDEILLNNAVTGNGWSNQFLAVANLVKDRPLELLPLPGRNGNKGLFLKPSMYFSIANSSKQKEEAAKFISFFVNDVEANKLIKGDRGVPVSSKVKDALKPLLSPNEVKIFDYVAWAEQNSSQMDPPNPVGSIEVEKLLKAASEQILYKKTSIEEAAAKFRKDANAVLEKNKAK</sequence>
<dbReference type="SUPFAM" id="SSF53850">
    <property type="entry name" value="Periplasmic binding protein-like II"/>
    <property type="match status" value="1"/>
</dbReference>
<dbReference type="PANTHER" id="PTHR43649:SF11">
    <property type="entry name" value="ABC TRANSPORTER SUBSTRATE-BINDING PROTEIN YESO-RELATED"/>
    <property type="match status" value="1"/>
</dbReference>
<gene>
    <name evidence="2" type="ORF">J2Z65_001386</name>
</gene>
<keyword evidence="1" id="KW-0732">Signal</keyword>
<dbReference type="Proteomes" id="UP001519344">
    <property type="component" value="Unassembled WGS sequence"/>
</dbReference>
<evidence type="ECO:0000313" key="2">
    <source>
        <dbReference type="EMBL" id="MBP1962188.1"/>
    </source>
</evidence>
<dbReference type="Gene3D" id="3.40.190.10">
    <property type="entry name" value="Periplasmic binding protein-like II"/>
    <property type="match status" value="2"/>
</dbReference>
<dbReference type="EMBL" id="JAGGKV010000002">
    <property type="protein sequence ID" value="MBP1962188.1"/>
    <property type="molecule type" value="Genomic_DNA"/>
</dbReference>
<accession>A0ABS4HU85</accession>
<keyword evidence="3" id="KW-1185">Reference proteome</keyword>
<dbReference type="Pfam" id="PF13416">
    <property type="entry name" value="SBP_bac_8"/>
    <property type="match status" value="1"/>
</dbReference>
<evidence type="ECO:0000256" key="1">
    <source>
        <dbReference type="SAM" id="SignalP"/>
    </source>
</evidence>
<dbReference type="PROSITE" id="PS51257">
    <property type="entry name" value="PROKAR_LIPOPROTEIN"/>
    <property type="match status" value="1"/>
</dbReference>
<protein>
    <submittedName>
        <fullName evidence="2">Multiple sugar transport system substrate-binding protein</fullName>
    </submittedName>
</protein>
<feature type="signal peptide" evidence="1">
    <location>
        <begin position="1"/>
        <end position="19"/>
    </location>
</feature>
<dbReference type="InterPro" id="IPR050490">
    <property type="entry name" value="Bact_solute-bd_prot1"/>
</dbReference>
<evidence type="ECO:0000313" key="3">
    <source>
        <dbReference type="Proteomes" id="UP001519344"/>
    </source>
</evidence>